<evidence type="ECO:0000313" key="5">
    <source>
        <dbReference type="Proteomes" id="UP000230750"/>
    </source>
</evidence>
<keyword evidence="5" id="KW-1185">Reference proteome</keyword>
<gene>
    <name evidence="4" type="ORF">BSL78_24581</name>
</gene>
<dbReference type="Proteomes" id="UP000230750">
    <property type="component" value="Unassembled WGS sequence"/>
</dbReference>
<keyword evidence="1" id="KW-0175">Coiled coil</keyword>
<evidence type="ECO:0000256" key="2">
    <source>
        <dbReference type="SAM" id="MobiDB-lite"/>
    </source>
</evidence>
<feature type="domain" description="BEN" evidence="3">
    <location>
        <begin position="309"/>
        <end position="380"/>
    </location>
</feature>
<accession>A0A2G8JS54</accession>
<sequence>MSGTKCLLFWTEDQTMSIENITAIADISKRTVGACTIAKWAGKKNYNAKVLMISENLGELRQKQRAISKGLRESQLSAVDQLTKETPQCPVQKKDGRKVASKANLNEALEAQRKTFREAIASTSKDCTQCGQKTEENRKLKEQLDEAKGELLLMQDERDEQSVRVKDMMDMHQKEVHDLNVKHEKELAAAKRKYLDREGCNLAASPSSSIFSVELTPKKVKLLGDIASMAQKSFNSSSPVQKEASLESCSPVEGTLEVDVSPQRATSSTTTSSTPSSSTPSSSTPSSSRGLFAGVKLGDKPPLVELSKGSGITLTAMQLSFIHRVSRQKPELMLRKLLEAVFTPQELANGCAMGARLAANKKSEGTSTPLDSEKLSAIKG</sequence>
<feature type="region of interest" description="Disordered" evidence="2">
    <location>
        <begin position="361"/>
        <end position="380"/>
    </location>
</feature>
<name>A0A2G8JS54_STIJA</name>
<dbReference type="InterPro" id="IPR018379">
    <property type="entry name" value="BEN_domain"/>
</dbReference>
<feature type="compositionally biased region" description="Basic and acidic residues" evidence="2">
    <location>
        <begin position="371"/>
        <end position="380"/>
    </location>
</feature>
<proteinExistence type="predicted"/>
<feature type="region of interest" description="Disordered" evidence="2">
    <location>
        <begin position="233"/>
        <end position="252"/>
    </location>
</feature>
<organism evidence="4 5">
    <name type="scientific">Stichopus japonicus</name>
    <name type="common">Sea cucumber</name>
    <dbReference type="NCBI Taxonomy" id="307972"/>
    <lineage>
        <taxon>Eukaryota</taxon>
        <taxon>Metazoa</taxon>
        <taxon>Echinodermata</taxon>
        <taxon>Eleutherozoa</taxon>
        <taxon>Echinozoa</taxon>
        <taxon>Holothuroidea</taxon>
        <taxon>Aspidochirotacea</taxon>
        <taxon>Aspidochirotida</taxon>
        <taxon>Stichopodidae</taxon>
        <taxon>Apostichopus</taxon>
    </lineage>
</organism>
<comment type="caution">
    <text evidence="4">The sequence shown here is derived from an EMBL/GenBank/DDBJ whole genome shotgun (WGS) entry which is preliminary data.</text>
</comment>
<dbReference type="EMBL" id="MRZV01001342">
    <property type="protein sequence ID" value="PIK38586.1"/>
    <property type="molecule type" value="Genomic_DNA"/>
</dbReference>
<feature type="coiled-coil region" evidence="1">
    <location>
        <begin position="106"/>
        <end position="157"/>
    </location>
</feature>
<protein>
    <recommendedName>
        <fullName evidence="3">BEN domain-containing protein</fullName>
    </recommendedName>
</protein>
<dbReference type="Gene3D" id="1.10.10.2590">
    <property type="entry name" value="BEN domain"/>
    <property type="match status" value="1"/>
</dbReference>
<feature type="compositionally biased region" description="Low complexity" evidence="2">
    <location>
        <begin position="266"/>
        <end position="288"/>
    </location>
</feature>
<evidence type="ECO:0000313" key="4">
    <source>
        <dbReference type="EMBL" id="PIK38586.1"/>
    </source>
</evidence>
<feature type="region of interest" description="Disordered" evidence="2">
    <location>
        <begin position="257"/>
        <end position="294"/>
    </location>
</feature>
<evidence type="ECO:0000259" key="3">
    <source>
        <dbReference type="PROSITE" id="PS51457"/>
    </source>
</evidence>
<dbReference type="GO" id="GO:0003677">
    <property type="term" value="F:DNA binding"/>
    <property type="evidence" value="ECO:0007669"/>
    <property type="project" value="InterPro"/>
</dbReference>
<dbReference type="PROSITE" id="PS51457">
    <property type="entry name" value="BEN"/>
    <property type="match status" value="1"/>
</dbReference>
<reference evidence="4 5" key="1">
    <citation type="journal article" date="2017" name="PLoS Biol.">
        <title>The sea cucumber genome provides insights into morphological evolution and visceral regeneration.</title>
        <authorList>
            <person name="Zhang X."/>
            <person name="Sun L."/>
            <person name="Yuan J."/>
            <person name="Sun Y."/>
            <person name="Gao Y."/>
            <person name="Zhang L."/>
            <person name="Li S."/>
            <person name="Dai H."/>
            <person name="Hamel J.F."/>
            <person name="Liu C."/>
            <person name="Yu Y."/>
            <person name="Liu S."/>
            <person name="Lin W."/>
            <person name="Guo K."/>
            <person name="Jin S."/>
            <person name="Xu P."/>
            <person name="Storey K.B."/>
            <person name="Huan P."/>
            <person name="Zhang T."/>
            <person name="Zhou Y."/>
            <person name="Zhang J."/>
            <person name="Lin C."/>
            <person name="Li X."/>
            <person name="Xing L."/>
            <person name="Huo D."/>
            <person name="Sun M."/>
            <person name="Wang L."/>
            <person name="Mercier A."/>
            <person name="Li F."/>
            <person name="Yang H."/>
            <person name="Xiang J."/>
        </authorList>
    </citation>
    <scope>NUCLEOTIDE SEQUENCE [LARGE SCALE GENOMIC DNA]</scope>
    <source>
        <strain evidence="4">Shaxun</strain>
        <tissue evidence="4">Muscle</tissue>
    </source>
</reference>
<dbReference type="AlphaFoldDB" id="A0A2G8JS54"/>
<evidence type="ECO:0000256" key="1">
    <source>
        <dbReference type="SAM" id="Coils"/>
    </source>
</evidence>